<protein>
    <submittedName>
        <fullName evidence="8">Uncharacterized MnhB-related membrane protein</fullName>
    </submittedName>
</protein>
<keyword evidence="9" id="KW-1185">Reference proteome</keyword>
<organism evidence="8 9">
    <name type="scientific">Rhizobium subbaraonis</name>
    <dbReference type="NCBI Taxonomy" id="908946"/>
    <lineage>
        <taxon>Bacteria</taxon>
        <taxon>Pseudomonadati</taxon>
        <taxon>Pseudomonadota</taxon>
        <taxon>Alphaproteobacteria</taxon>
        <taxon>Hyphomicrobiales</taxon>
        <taxon>Rhizobiaceae</taxon>
        <taxon>Rhizobium/Agrobacterium group</taxon>
        <taxon>Rhizobium</taxon>
    </lineage>
</organism>
<dbReference type="Pfam" id="PF13244">
    <property type="entry name" value="MbhD"/>
    <property type="match status" value="1"/>
</dbReference>
<dbReference type="GO" id="GO:0005886">
    <property type="term" value="C:plasma membrane"/>
    <property type="evidence" value="ECO:0007669"/>
    <property type="project" value="UniProtKB-SubCell"/>
</dbReference>
<evidence type="ECO:0000256" key="6">
    <source>
        <dbReference type="SAM" id="Phobius"/>
    </source>
</evidence>
<keyword evidence="5 6" id="KW-0472">Membrane</keyword>
<keyword evidence="4 6" id="KW-1133">Transmembrane helix</keyword>
<dbReference type="InterPro" id="IPR025383">
    <property type="entry name" value="MrpA_C/MbhD"/>
</dbReference>
<dbReference type="AlphaFoldDB" id="A0A285U3A6"/>
<evidence type="ECO:0000313" key="9">
    <source>
        <dbReference type="Proteomes" id="UP000219167"/>
    </source>
</evidence>
<dbReference type="EMBL" id="OBQD01000002">
    <property type="protein sequence ID" value="SOC35898.1"/>
    <property type="molecule type" value="Genomic_DNA"/>
</dbReference>
<keyword evidence="2" id="KW-1003">Cell membrane</keyword>
<name>A0A285U3A6_9HYPH</name>
<feature type="domain" description="MrpA C-terminal/MbhD" evidence="7">
    <location>
        <begin position="13"/>
        <end position="77"/>
    </location>
</feature>
<comment type="subcellular location">
    <subcellularLocation>
        <location evidence="1">Cell membrane</location>
        <topology evidence="1">Multi-pass membrane protein</topology>
    </subcellularLocation>
</comment>
<feature type="transmembrane region" description="Helical" evidence="6">
    <location>
        <begin position="54"/>
        <end position="73"/>
    </location>
</feature>
<keyword evidence="3 6" id="KW-0812">Transmembrane</keyword>
<evidence type="ECO:0000259" key="7">
    <source>
        <dbReference type="Pfam" id="PF13244"/>
    </source>
</evidence>
<gene>
    <name evidence="8" type="ORF">SAMN05892877_102215</name>
</gene>
<sequence length="81" mass="8167">MLSELFILVICAGILVSGILAVSLHGLMAAMISAGLASLFAAVSYVLLAAPDVAMAEAAIGAGLSTLVFLYAIRKTNAGKE</sequence>
<evidence type="ECO:0000256" key="5">
    <source>
        <dbReference type="ARBA" id="ARBA00023136"/>
    </source>
</evidence>
<dbReference type="Proteomes" id="UP000219167">
    <property type="component" value="Unassembled WGS sequence"/>
</dbReference>
<feature type="transmembrane region" description="Helical" evidence="6">
    <location>
        <begin position="6"/>
        <end position="22"/>
    </location>
</feature>
<evidence type="ECO:0000256" key="4">
    <source>
        <dbReference type="ARBA" id="ARBA00022989"/>
    </source>
</evidence>
<evidence type="ECO:0000313" key="8">
    <source>
        <dbReference type="EMBL" id="SOC35898.1"/>
    </source>
</evidence>
<accession>A0A285U3A6</accession>
<evidence type="ECO:0000256" key="3">
    <source>
        <dbReference type="ARBA" id="ARBA00022692"/>
    </source>
</evidence>
<proteinExistence type="predicted"/>
<evidence type="ECO:0000256" key="1">
    <source>
        <dbReference type="ARBA" id="ARBA00004651"/>
    </source>
</evidence>
<feature type="transmembrane region" description="Helical" evidence="6">
    <location>
        <begin position="29"/>
        <end position="48"/>
    </location>
</feature>
<dbReference type="RefSeq" id="WP_245423408.1">
    <property type="nucleotide sequence ID" value="NZ_OBQD01000002.1"/>
</dbReference>
<evidence type="ECO:0000256" key="2">
    <source>
        <dbReference type="ARBA" id="ARBA00022475"/>
    </source>
</evidence>
<reference evidence="8 9" key="1">
    <citation type="submission" date="2017-08" db="EMBL/GenBank/DDBJ databases">
        <authorList>
            <person name="de Groot N.N."/>
        </authorList>
    </citation>
    <scope>NUCLEOTIDE SEQUENCE [LARGE SCALE GENOMIC DNA]</scope>
    <source>
        <strain evidence="8 9">JC85</strain>
    </source>
</reference>